<accession>A0A8T8WLT4</accession>
<reference evidence="1 2" key="1">
    <citation type="submission" date="2018-02" db="EMBL/GenBank/DDBJ databases">
        <title>The genomes of Aspergillus section Nigri reveals drivers in fungal speciation.</title>
        <authorList>
            <consortium name="DOE Joint Genome Institute"/>
            <person name="Vesth T.C."/>
            <person name="Nybo J."/>
            <person name="Theobald S."/>
            <person name="Brandl J."/>
            <person name="Frisvad J.C."/>
            <person name="Nielsen K.F."/>
            <person name="Lyhne E.K."/>
            <person name="Kogle M.E."/>
            <person name="Kuo A."/>
            <person name="Riley R."/>
            <person name="Clum A."/>
            <person name="Nolan M."/>
            <person name="Lipzen A."/>
            <person name="Salamov A."/>
            <person name="Henrissat B."/>
            <person name="Wiebenga A."/>
            <person name="De vries R.P."/>
            <person name="Grigoriev I.V."/>
            <person name="Mortensen U.H."/>
            <person name="Andersen M.R."/>
            <person name="Baker S.E."/>
        </authorList>
    </citation>
    <scope>NUCLEOTIDE SEQUENCE [LARGE SCALE GENOMIC DNA]</scope>
    <source>
        <strain evidence="1 2">CBS 114.51</strain>
    </source>
</reference>
<organism evidence="1 2">
    <name type="scientific">Aspergillus japonicus CBS 114.51</name>
    <dbReference type="NCBI Taxonomy" id="1448312"/>
    <lineage>
        <taxon>Eukaryota</taxon>
        <taxon>Fungi</taxon>
        <taxon>Dikarya</taxon>
        <taxon>Ascomycota</taxon>
        <taxon>Pezizomycotina</taxon>
        <taxon>Eurotiomycetes</taxon>
        <taxon>Eurotiomycetidae</taxon>
        <taxon>Eurotiales</taxon>
        <taxon>Aspergillaceae</taxon>
        <taxon>Aspergillus</taxon>
        <taxon>Aspergillus subgen. Circumdati</taxon>
    </lineage>
</organism>
<dbReference type="GeneID" id="37170758"/>
<dbReference type="Proteomes" id="UP000249497">
    <property type="component" value="Unassembled WGS sequence"/>
</dbReference>
<proteinExistence type="predicted"/>
<dbReference type="AlphaFoldDB" id="A0A8T8WLT4"/>
<name>A0A8T8WLT4_ASPJA</name>
<keyword evidence="2" id="KW-1185">Reference proteome</keyword>
<protein>
    <submittedName>
        <fullName evidence="1">Uncharacterized protein</fullName>
    </submittedName>
</protein>
<evidence type="ECO:0000313" key="2">
    <source>
        <dbReference type="Proteomes" id="UP000249497"/>
    </source>
</evidence>
<dbReference type="OrthoDB" id="10469272at2759"/>
<evidence type="ECO:0000313" key="1">
    <source>
        <dbReference type="EMBL" id="RAH76815.1"/>
    </source>
</evidence>
<gene>
    <name evidence="1" type="ORF">BO86DRAFT_237435</name>
</gene>
<dbReference type="EMBL" id="KZ824857">
    <property type="protein sequence ID" value="RAH76815.1"/>
    <property type="molecule type" value="Genomic_DNA"/>
</dbReference>
<dbReference type="RefSeq" id="XP_025522709.1">
    <property type="nucleotide sequence ID" value="XM_025667066.1"/>
</dbReference>
<sequence>MNFQQPRGLNKTFRTNLPIPSWNSDRDQSLLFLKPNLPRPGRVQRPGRRSRAPLIPNKISSAHHCRYCSTTMNGGPQPCGFLREVSITLRYRQQSEMIRMVSTPLRDPAKMGILRLLPLLLSLPHSATASWDYSTGDYVRTPSPFSIPTVVVRG</sequence>